<keyword evidence="4" id="KW-0029">Amino-acid transport</keyword>
<keyword evidence="2" id="KW-0813">Transport</keyword>
<dbReference type="PANTHER" id="PTHR47151">
    <property type="entry name" value="LEU/ILE/VAL-BINDING ABC TRANSPORTER SUBUNIT"/>
    <property type="match status" value="1"/>
</dbReference>
<dbReference type="RefSeq" id="WP_198409772.1">
    <property type="nucleotide sequence ID" value="NZ_AP014924.1"/>
</dbReference>
<evidence type="ECO:0000313" key="6">
    <source>
        <dbReference type="EMBL" id="BAS27482.1"/>
    </source>
</evidence>
<dbReference type="InterPro" id="IPR000709">
    <property type="entry name" value="Leu_Ile_Val-bd"/>
</dbReference>
<dbReference type="Pfam" id="PF13458">
    <property type="entry name" value="Peripla_BP_6"/>
    <property type="match status" value="1"/>
</dbReference>
<sequence length="378" mass="40653">MRLRIAASLAGLLVLTLLAVPVLAQEPLRIGLQAPITGPWAYEGEMARNSVEIVRDQINARGGVLGRPIEIVLGDDQGNPRQSALVAQRMVSEGVVAVVGTYGSSINEPASTIYERAGVVNIGYGSTAVQLTQHGWQYFFRTCFRDDRQGAFFAQLVNETLQAARVAILHDNTTFARGLAEAARASLQEAGQAEIVFYDAVTPGERDFSPILSRMRARSPEVVYYTGYYPEAALIARQMRDLGIDAVFVGGNAAINDEFVEIAGREVAAGSLMTQEPLPTDLPYPQSKAFLDEYVKRHGQPPSSPWPVYAADALNVLAAAIEATGSTDGKVLAGYIHDTLQIDGVTGPISFDAAGDREGAIYLAYEVASDGSLVPYER</sequence>
<evidence type="ECO:0000313" key="7">
    <source>
        <dbReference type="Proteomes" id="UP000065807"/>
    </source>
</evidence>
<name>A0A0K2SKD6_LIMPI</name>
<dbReference type="InterPro" id="IPR028081">
    <property type="entry name" value="Leu-bd"/>
</dbReference>
<dbReference type="KEGG" id="lpil:LIP_1636"/>
<evidence type="ECO:0000259" key="5">
    <source>
        <dbReference type="Pfam" id="PF13458"/>
    </source>
</evidence>
<dbReference type="GO" id="GO:0006865">
    <property type="term" value="P:amino acid transport"/>
    <property type="evidence" value="ECO:0007669"/>
    <property type="project" value="UniProtKB-KW"/>
</dbReference>
<comment type="similarity">
    <text evidence="1">Belongs to the leucine-binding protein family.</text>
</comment>
<accession>A0A0K2SKD6</accession>
<feature type="domain" description="Leucine-binding protein" evidence="5">
    <location>
        <begin position="27"/>
        <end position="357"/>
    </location>
</feature>
<reference evidence="7" key="1">
    <citation type="submission" date="2015-07" db="EMBL/GenBank/DDBJ databases">
        <title>Complete genome sequence and phylogenetic analysis of Limnochorda pilosa.</title>
        <authorList>
            <person name="Watanabe M."/>
            <person name="Kojima H."/>
            <person name="Fukui M."/>
        </authorList>
    </citation>
    <scope>NUCLEOTIDE SEQUENCE [LARGE SCALE GENOMIC DNA]</scope>
    <source>
        <strain evidence="7">HC45</strain>
    </source>
</reference>
<dbReference type="PRINTS" id="PR00337">
    <property type="entry name" value="LEUILEVALBP"/>
</dbReference>
<protein>
    <submittedName>
        <fullName evidence="6">Amino acid ABC transporter substrate-binding protein</fullName>
    </submittedName>
</protein>
<proteinExistence type="inferred from homology"/>
<dbReference type="PANTHER" id="PTHR47151:SF2">
    <property type="entry name" value="AMINO ACID BINDING PROTEIN"/>
    <property type="match status" value="1"/>
</dbReference>
<organism evidence="6 7">
    <name type="scientific">Limnochorda pilosa</name>
    <dbReference type="NCBI Taxonomy" id="1555112"/>
    <lineage>
        <taxon>Bacteria</taxon>
        <taxon>Bacillati</taxon>
        <taxon>Bacillota</taxon>
        <taxon>Limnochordia</taxon>
        <taxon>Limnochordales</taxon>
        <taxon>Limnochordaceae</taxon>
        <taxon>Limnochorda</taxon>
    </lineage>
</organism>
<dbReference type="Proteomes" id="UP000065807">
    <property type="component" value="Chromosome"/>
</dbReference>
<evidence type="ECO:0000256" key="3">
    <source>
        <dbReference type="ARBA" id="ARBA00022729"/>
    </source>
</evidence>
<dbReference type="PATRIC" id="fig|1555112.3.peg.1669"/>
<evidence type="ECO:0000256" key="4">
    <source>
        <dbReference type="ARBA" id="ARBA00022970"/>
    </source>
</evidence>
<keyword evidence="7" id="KW-1185">Reference proteome</keyword>
<evidence type="ECO:0000256" key="2">
    <source>
        <dbReference type="ARBA" id="ARBA00022448"/>
    </source>
</evidence>
<reference evidence="7" key="2">
    <citation type="journal article" date="2016" name="Int. J. Syst. Evol. Microbiol.">
        <title>Complete genome sequence and cell structure of Limnochorda pilosa, a Gram-negative spore-former within the phylum Firmicutes.</title>
        <authorList>
            <person name="Watanabe M."/>
            <person name="Kojima H."/>
            <person name="Fukui M."/>
        </authorList>
    </citation>
    <scope>NUCLEOTIDE SEQUENCE [LARGE SCALE GENOMIC DNA]</scope>
    <source>
        <strain evidence="7">HC45</strain>
    </source>
</reference>
<evidence type="ECO:0000256" key="1">
    <source>
        <dbReference type="ARBA" id="ARBA00010062"/>
    </source>
</evidence>
<dbReference type="InterPro" id="IPR028082">
    <property type="entry name" value="Peripla_BP_I"/>
</dbReference>
<dbReference type="Gene3D" id="3.40.50.2300">
    <property type="match status" value="2"/>
</dbReference>
<dbReference type="SUPFAM" id="SSF53822">
    <property type="entry name" value="Periplasmic binding protein-like I"/>
    <property type="match status" value="1"/>
</dbReference>
<dbReference type="CDD" id="cd06342">
    <property type="entry name" value="PBP1_ABC_LIVBP-like"/>
    <property type="match status" value="1"/>
</dbReference>
<dbReference type="STRING" id="1555112.LIP_1636"/>
<keyword evidence="3" id="KW-0732">Signal</keyword>
<gene>
    <name evidence="6" type="ORF">LIP_1636</name>
</gene>
<dbReference type="AlphaFoldDB" id="A0A0K2SKD6"/>
<dbReference type="EMBL" id="AP014924">
    <property type="protein sequence ID" value="BAS27482.1"/>
    <property type="molecule type" value="Genomic_DNA"/>
</dbReference>